<accession>A0A7S3P8U1</accession>
<evidence type="ECO:0000256" key="1">
    <source>
        <dbReference type="SAM" id="MobiDB-lite"/>
    </source>
</evidence>
<feature type="compositionally biased region" description="Acidic residues" evidence="1">
    <location>
        <begin position="409"/>
        <end position="441"/>
    </location>
</feature>
<organism evidence="2">
    <name type="scientific">Amphora coffeiformis</name>
    <dbReference type="NCBI Taxonomy" id="265554"/>
    <lineage>
        <taxon>Eukaryota</taxon>
        <taxon>Sar</taxon>
        <taxon>Stramenopiles</taxon>
        <taxon>Ochrophyta</taxon>
        <taxon>Bacillariophyta</taxon>
        <taxon>Bacillariophyceae</taxon>
        <taxon>Bacillariophycidae</taxon>
        <taxon>Thalassiophysales</taxon>
        <taxon>Catenulaceae</taxon>
        <taxon>Amphora</taxon>
    </lineage>
</organism>
<proteinExistence type="predicted"/>
<protein>
    <submittedName>
        <fullName evidence="2">Uncharacterized protein</fullName>
    </submittedName>
</protein>
<name>A0A7S3P8U1_9STRA</name>
<dbReference type="EMBL" id="HBIM01023514">
    <property type="protein sequence ID" value="CAE0420682.1"/>
    <property type="molecule type" value="Transcribed_RNA"/>
</dbReference>
<evidence type="ECO:0000313" key="2">
    <source>
        <dbReference type="EMBL" id="CAE0420682.1"/>
    </source>
</evidence>
<dbReference type="AlphaFoldDB" id="A0A7S3P8U1"/>
<gene>
    <name evidence="2" type="ORF">ACOF00016_LOCUS17394</name>
</gene>
<sequence>MSMLSDEIQLGYALEAFQWAYKLGPGWSTKHLIYFKTAGITSMSDLQMGCRENTVNIDMELFGIPVEEQLSDTILQCLSSFLPGPHGLRCFRLAQMAARKVQRGNAETDYVHRSENGKRGEETWKVPVDEAWILKVDCAGFVRNCLKHVTKNPFKMSLSDRDFMRAKDFFGFFEIVPYTIMDRQDIPEGNTYMKWRRVVDLRMVIPGDVIVYRPRGNAAGGAAFTTNDRKDLRQLLKAVKAAQLWREEPRSLDNLVARNFAKDVRVAPWVKAVRNKLNAVGICTVKELRKKYNVINDLLVEANYVPLSHDTLALIKECSETTAMNTGHIVFAAGPAVQVEDDVFRVRVVHSTKHGKKDENGEVVVGVQEYFKRFKMVRKSNGEVTFTREMKQSKAVAACVENSDSGAVTDDEDDPMDDMEDKDADEEEDGTAEEEEEEAPGDDLSGQSDVQVLAARMGF</sequence>
<feature type="region of interest" description="Disordered" evidence="1">
    <location>
        <begin position="397"/>
        <end position="459"/>
    </location>
</feature>
<reference evidence="2" key="1">
    <citation type="submission" date="2021-01" db="EMBL/GenBank/DDBJ databases">
        <authorList>
            <person name="Corre E."/>
            <person name="Pelletier E."/>
            <person name="Niang G."/>
            <person name="Scheremetjew M."/>
            <person name="Finn R."/>
            <person name="Kale V."/>
            <person name="Holt S."/>
            <person name="Cochrane G."/>
            <person name="Meng A."/>
            <person name="Brown T."/>
            <person name="Cohen L."/>
        </authorList>
    </citation>
    <scope>NUCLEOTIDE SEQUENCE</scope>
    <source>
        <strain evidence="2">CCMP127</strain>
    </source>
</reference>